<dbReference type="EMBL" id="JAUEPT010000003">
    <property type="protein sequence ID" value="KAK0453739.1"/>
    <property type="molecule type" value="Genomic_DNA"/>
</dbReference>
<comment type="caution">
    <text evidence="2">The sequence shown here is derived from an EMBL/GenBank/DDBJ whole genome shotgun (WGS) entry which is preliminary data.</text>
</comment>
<gene>
    <name evidence="2" type="ORF">EV421DRAFT_706874</name>
</gene>
<evidence type="ECO:0000313" key="2">
    <source>
        <dbReference type="EMBL" id="KAK0453739.1"/>
    </source>
</evidence>
<evidence type="ECO:0000313" key="3">
    <source>
        <dbReference type="Proteomes" id="UP001175226"/>
    </source>
</evidence>
<feature type="region of interest" description="Disordered" evidence="1">
    <location>
        <begin position="63"/>
        <end position="86"/>
    </location>
</feature>
<keyword evidence="3" id="KW-1185">Reference proteome</keyword>
<accession>A0AA39N1B2</accession>
<name>A0AA39N1B2_9AGAR</name>
<evidence type="ECO:0000256" key="1">
    <source>
        <dbReference type="SAM" id="MobiDB-lite"/>
    </source>
</evidence>
<dbReference type="AlphaFoldDB" id="A0AA39N1B2"/>
<organism evidence="2 3">
    <name type="scientific">Armillaria borealis</name>
    <dbReference type="NCBI Taxonomy" id="47425"/>
    <lineage>
        <taxon>Eukaryota</taxon>
        <taxon>Fungi</taxon>
        <taxon>Dikarya</taxon>
        <taxon>Basidiomycota</taxon>
        <taxon>Agaricomycotina</taxon>
        <taxon>Agaricomycetes</taxon>
        <taxon>Agaricomycetidae</taxon>
        <taxon>Agaricales</taxon>
        <taxon>Marasmiineae</taxon>
        <taxon>Physalacriaceae</taxon>
        <taxon>Armillaria</taxon>
    </lineage>
</organism>
<protein>
    <submittedName>
        <fullName evidence="2">Uncharacterized protein</fullName>
    </submittedName>
</protein>
<dbReference type="Proteomes" id="UP001175226">
    <property type="component" value="Unassembled WGS sequence"/>
</dbReference>
<reference evidence="2" key="1">
    <citation type="submission" date="2023-06" db="EMBL/GenBank/DDBJ databases">
        <authorList>
            <consortium name="Lawrence Berkeley National Laboratory"/>
            <person name="Ahrendt S."/>
            <person name="Sahu N."/>
            <person name="Indic B."/>
            <person name="Wong-Bajracharya J."/>
            <person name="Merenyi Z."/>
            <person name="Ke H.-M."/>
            <person name="Monk M."/>
            <person name="Kocsube S."/>
            <person name="Drula E."/>
            <person name="Lipzen A."/>
            <person name="Balint B."/>
            <person name="Henrissat B."/>
            <person name="Andreopoulos B."/>
            <person name="Martin F.M."/>
            <person name="Harder C.B."/>
            <person name="Rigling D."/>
            <person name="Ford K.L."/>
            <person name="Foster G.D."/>
            <person name="Pangilinan J."/>
            <person name="Papanicolaou A."/>
            <person name="Barry K."/>
            <person name="LaButti K."/>
            <person name="Viragh M."/>
            <person name="Koriabine M."/>
            <person name="Yan M."/>
            <person name="Riley R."/>
            <person name="Champramary S."/>
            <person name="Plett K.L."/>
            <person name="Tsai I.J."/>
            <person name="Slot J."/>
            <person name="Sipos G."/>
            <person name="Plett J."/>
            <person name="Nagy L.G."/>
            <person name="Grigoriev I.V."/>
        </authorList>
    </citation>
    <scope>NUCLEOTIDE SEQUENCE</scope>
    <source>
        <strain evidence="2">FPL87.14</strain>
    </source>
</reference>
<sequence>MDPPPNSPGAQIRDRLQQLEDALKGLLEIDPASSPGTLKKREDLVQEILHRMSQMTAMNVLSRRQPTPASPLGNPASPSVSTPPPAVDPVVTRCQSLLPKFNAEQFPPLTAQNFRHRLTTPNNGNYAVAENDAFEMLFRGYVDTTLNWTTVLSSMIETRNKWDVVCTRSQGMRTIDTEAERIKAIDKFLDAQISVGCGEMFVDYVIRCIETIRYVKIWDATPDIGEPAERKWKIEYLKDTFQYENPIVVRTLDEAHEAADKPEIIRAEKAYKNRLDAHRKKHYRKLDMRRPLAILYDNFGAAVLLDPTWDVVDKGQKRPRTKMFSSLLAYLCADLPKENGIPIPARRYEAGQIALREILTVFAPETLEYVQDFLDEFAPVRFGTPDEDSVSDD</sequence>
<proteinExistence type="predicted"/>